<keyword evidence="5" id="KW-1185">Reference proteome</keyword>
<feature type="compositionally biased region" description="Acidic residues" evidence="1">
    <location>
        <begin position="710"/>
        <end position="719"/>
    </location>
</feature>
<evidence type="ECO:0000313" key="5">
    <source>
        <dbReference type="Proteomes" id="UP000823388"/>
    </source>
</evidence>
<feature type="domain" description="HAT C-terminal dimerisation" evidence="3">
    <location>
        <begin position="534"/>
        <end position="599"/>
    </location>
</feature>
<evidence type="ECO:0008006" key="6">
    <source>
        <dbReference type="Google" id="ProtNLM"/>
    </source>
</evidence>
<comment type="caution">
    <text evidence="4">The sequence shown here is derived from an EMBL/GenBank/DDBJ whole genome shotgun (WGS) entry which is preliminary data.</text>
</comment>
<reference evidence="4" key="1">
    <citation type="submission" date="2020-05" db="EMBL/GenBank/DDBJ databases">
        <title>WGS assembly of Panicum virgatum.</title>
        <authorList>
            <person name="Lovell J.T."/>
            <person name="Jenkins J."/>
            <person name="Shu S."/>
            <person name="Juenger T.E."/>
            <person name="Schmutz J."/>
        </authorList>
    </citation>
    <scope>NUCLEOTIDE SEQUENCE</scope>
    <source>
        <strain evidence="4">AP13</strain>
    </source>
</reference>
<name>A0A8T0WS68_PANVG</name>
<organism evidence="4 5">
    <name type="scientific">Panicum virgatum</name>
    <name type="common">Blackwell switchgrass</name>
    <dbReference type="NCBI Taxonomy" id="38727"/>
    <lineage>
        <taxon>Eukaryota</taxon>
        <taxon>Viridiplantae</taxon>
        <taxon>Streptophyta</taxon>
        <taxon>Embryophyta</taxon>
        <taxon>Tracheophyta</taxon>
        <taxon>Spermatophyta</taxon>
        <taxon>Magnoliopsida</taxon>
        <taxon>Liliopsida</taxon>
        <taxon>Poales</taxon>
        <taxon>Poaceae</taxon>
        <taxon>PACMAD clade</taxon>
        <taxon>Panicoideae</taxon>
        <taxon>Panicodae</taxon>
        <taxon>Paniceae</taxon>
        <taxon>Panicinae</taxon>
        <taxon>Panicum</taxon>
        <taxon>Panicum sect. Hiantes</taxon>
    </lineage>
</organism>
<dbReference type="GO" id="GO:0046983">
    <property type="term" value="F:protein dimerization activity"/>
    <property type="evidence" value="ECO:0007669"/>
    <property type="project" value="InterPro"/>
</dbReference>
<dbReference type="InterPro" id="IPR012337">
    <property type="entry name" value="RNaseH-like_sf"/>
</dbReference>
<feature type="domain" description="DUF659" evidence="2">
    <location>
        <begin position="180"/>
        <end position="330"/>
    </location>
</feature>
<dbReference type="Proteomes" id="UP000823388">
    <property type="component" value="Chromosome 1N"/>
</dbReference>
<evidence type="ECO:0000313" key="4">
    <source>
        <dbReference type="EMBL" id="KAG2650690.1"/>
    </source>
</evidence>
<feature type="region of interest" description="Disordered" evidence="1">
    <location>
        <begin position="710"/>
        <end position="760"/>
    </location>
</feature>
<gene>
    <name evidence="4" type="ORF">PVAP13_1NG201419</name>
</gene>
<feature type="region of interest" description="Disordered" evidence="1">
    <location>
        <begin position="86"/>
        <end position="107"/>
    </location>
</feature>
<accession>A0A8T0WS68</accession>
<dbReference type="SUPFAM" id="SSF53098">
    <property type="entry name" value="Ribonuclease H-like"/>
    <property type="match status" value="1"/>
</dbReference>
<dbReference type="PANTHER" id="PTHR32166">
    <property type="entry name" value="OSJNBA0013A04.12 PROTEIN"/>
    <property type="match status" value="1"/>
</dbReference>
<dbReference type="InterPro" id="IPR008906">
    <property type="entry name" value="HATC_C_dom"/>
</dbReference>
<dbReference type="InterPro" id="IPR007021">
    <property type="entry name" value="DUF659"/>
</dbReference>
<dbReference type="AlphaFoldDB" id="A0A8T0WS68"/>
<sequence length="760" mass="86216">MAKDPKRKAKSRDPGWKYGFWPDPLKEMVQCIFCKKVVPAGIKRFKQHLAGGYGDTIKCPKAPELISKEMSIYLKKNARSVIVQVDEGEGEGEGEQEQEQGAEEGEAVDQEVVAKRHKYGTSQPTLEHCTKKSKEAKEIVDDHVADFFYENAIAFNVINSRSFEIMVESIGQYGPGYRAPTFREIREELLERAVQRTMELRKKHEEAWKEYGCTIMSDGWTDTSRRHLINFLANSPAGTFFLGSVDASSEVADAQMLADLLEKQIDKVGKEYVVQIVTDNGANFKAAGRILMERIPHLFWTPCAAHCLNLMMHDIGQIKEFNTTINMAKKLSRFLYKHGRLLEFMRKKIDGDLVRPAVTRFATSYLTLASMFQKRKGQQCERIVLSAPFWTKVQNCLKASQPLLIALRIADGDETPAAPEIMAAMEVAKSTIKEDLEANNTLLKQVMDCYDRRWENQMEQKLYGAALFLNPGKFFAIRDKDRRQATRLRFMFNDVFWKMVSDDDEQCKISKQADDYERSEGDCFSKPMAIRERDNKNPILWWGSYGGLAYELQSLAKRIVSLCCSASGCERNWSTFSHVHTKKRNRLEHKRLSKLVYVSYNRKMSNRFQKIRELGSKAKKSNPLILEEFNWESEWVDVNSDPVHTGAAADGDGNVLTWGQMDEAIGATEGLQGRGLKRAAAARSAAAVSHTYARKKRPRRANATQDIAELNDSDQEMMEVDAPGDQHGVSDSEYTMEDGEDSGGPPDGEQEFLLNEALLD</sequence>
<evidence type="ECO:0000259" key="2">
    <source>
        <dbReference type="Pfam" id="PF04937"/>
    </source>
</evidence>
<dbReference type="Pfam" id="PF04937">
    <property type="entry name" value="DUF659"/>
    <property type="match status" value="1"/>
</dbReference>
<protein>
    <recommendedName>
        <fullName evidence="6">BED-type domain-containing protein</fullName>
    </recommendedName>
</protein>
<evidence type="ECO:0000259" key="3">
    <source>
        <dbReference type="Pfam" id="PF05699"/>
    </source>
</evidence>
<dbReference type="PANTHER" id="PTHR32166:SF74">
    <property type="entry name" value="OS05G0256350 PROTEIN"/>
    <property type="match status" value="1"/>
</dbReference>
<evidence type="ECO:0000256" key="1">
    <source>
        <dbReference type="SAM" id="MobiDB-lite"/>
    </source>
</evidence>
<proteinExistence type="predicted"/>
<dbReference type="Pfam" id="PF05699">
    <property type="entry name" value="Dimer_Tnp_hAT"/>
    <property type="match status" value="1"/>
</dbReference>
<dbReference type="EMBL" id="CM029038">
    <property type="protein sequence ID" value="KAG2650690.1"/>
    <property type="molecule type" value="Genomic_DNA"/>
</dbReference>